<dbReference type="Proteomes" id="UP001596298">
    <property type="component" value="Unassembled WGS sequence"/>
</dbReference>
<evidence type="ECO:0000313" key="2">
    <source>
        <dbReference type="Proteomes" id="UP001596298"/>
    </source>
</evidence>
<sequence length="210" mass="22752">MVDTSVGLVAVARPDTDDEVDVISVIAAPDVAPADVWLAVDEVVATLDDGGLRNNSFPDRLPADAVERGHAWTSHETMREFWGDVPAEGSHVWEARLPEWSVSDTHDLDAAPGVGLVAQPIQAILPERSDLSCRQNVSATYDDEGFSAAAVTALGIVGNALPRPEFRTIREVVLTFDRPHAVIAIARGGAWDRIPLFQAWVDPKERTVDE</sequence>
<keyword evidence="2" id="KW-1185">Reference proteome</keyword>
<evidence type="ECO:0000313" key="1">
    <source>
        <dbReference type="EMBL" id="MFC6706218.1"/>
    </source>
</evidence>
<comment type="caution">
    <text evidence="1">The sequence shown here is derived from an EMBL/GenBank/DDBJ whole genome shotgun (WGS) entry which is preliminary data.</text>
</comment>
<protein>
    <submittedName>
        <fullName evidence="1">Uncharacterized protein</fullName>
    </submittedName>
</protein>
<name>A0ABW2AHA0_9MICO</name>
<organism evidence="1 2">
    <name type="scientific">Flexivirga alba</name>
    <dbReference type="NCBI Taxonomy" id="702742"/>
    <lineage>
        <taxon>Bacteria</taxon>
        <taxon>Bacillati</taxon>
        <taxon>Actinomycetota</taxon>
        <taxon>Actinomycetes</taxon>
        <taxon>Micrococcales</taxon>
        <taxon>Dermacoccaceae</taxon>
        <taxon>Flexivirga</taxon>
    </lineage>
</organism>
<dbReference type="EMBL" id="JBHSWH010000001">
    <property type="protein sequence ID" value="MFC6706218.1"/>
    <property type="molecule type" value="Genomic_DNA"/>
</dbReference>
<dbReference type="RefSeq" id="WP_382402062.1">
    <property type="nucleotide sequence ID" value="NZ_JBHSWH010000001.1"/>
</dbReference>
<proteinExistence type="predicted"/>
<reference evidence="2" key="1">
    <citation type="journal article" date="2019" name="Int. J. Syst. Evol. Microbiol.">
        <title>The Global Catalogue of Microorganisms (GCM) 10K type strain sequencing project: providing services to taxonomists for standard genome sequencing and annotation.</title>
        <authorList>
            <consortium name="The Broad Institute Genomics Platform"/>
            <consortium name="The Broad Institute Genome Sequencing Center for Infectious Disease"/>
            <person name="Wu L."/>
            <person name="Ma J."/>
        </authorList>
    </citation>
    <scope>NUCLEOTIDE SEQUENCE [LARGE SCALE GENOMIC DNA]</scope>
    <source>
        <strain evidence="2">CCUG 58127</strain>
    </source>
</reference>
<accession>A0ABW2AHA0</accession>
<gene>
    <name evidence="1" type="ORF">ACFQDH_13350</name>
</gene>